<reference evidence="1 2" key="2">
    <citation type="submission" date="2017-09" db="EMBL/GenBank/DDBJ databases">
        <title>Extensive intraspecific genome diversity in a model arbuscular mycorrhizal fungus.</title>
        <authorList>
            <person name="Chen E.C."/>
            <person name="Morin E."/>
            <person name="Beaudet D."/>
            <person name="Noel J."/>
            <person name="Ndikumana S."/>
            <person name="Charron P."/>
            <person name="St-Onge C."/>
            <person name="Giorgi J."/>
            <person name="Grigoriev I.V."/>
            <person name="Roux C."/>
            <person name="Martin F.M."/>
            <person name="Corradi N."/>
        </authorList>
    </citation>
    <scope>NUCLEOTIDE SEQUENCE [LARGE SCALE GENOMIC DNA]</scope>
    <source>
        <strain evidence="1 2">A5</strain>
    </source>
</reference>
<protein>
    <submittedName>
        <fullName evidence="1">Uncharacterized protein</fullName>
    </submittedName>
</protein>
<gene>
    <name evidence="1" type="ORF">RhiirA5_420716</name>
</gene>
<dbReference type="Proteomes" id="UP000232722">
    <property type="component" value="Unassembled WGS sequence"/>
</dbReference>
<comment type="caution">
    <text evidence="1">The sequence shown here is derived from an EMBL/GenBank/DDBJ whole genome shotgun (WGS) entry which is preliminary data.</text>
</comment>
<organism evidence="1 2">
    <name type="scientific">Rhizophagus irregularis</name>
    <dbReference type="NCBI Taxonomy" id="588596"/>
    <lineage>
        <taxon>Eukaryota</taxon>
        <taxon>Fungi</taxon>
        <taxon>Fungi incertae sedis</taxon>
        <taxon>Mucoromycota</taxon>
        <taxon>Glomeromycotina</taxon>
        <taxon>Glomeromycetes</taxon>
        <taxon>Glomerales</taxon>
        <taxon>Glomeraceae</taxon>
        <taxon>Rhizophagus</taxon>
    </lineage>
</organism>
<sequence length="401" mass="46778">MLKKHFPKIFPLFKKNVKKNANRNYEITPELEKIWTEEKKKWDNFAEKRAVRMTSKNSKRNVKISEASELKPIPLRSSSPNFNEALRVSIQSALVKDHVIPEVKVTNFPKEYVLPKINIGMLLSRDFNIERLDDIFDNDTSNIKNIKDIQTFINLLYSTVQNRLVSGETNNNSLVNNLLQISKLDTLPFNKKTRIRSSCKLFDGGNLYESLYPKLPELIVDYNKRKAMIVVNEYPYNFDKNISEIRIAAEIFSCGNETRRRTFKNSEQIIFAVRFISTYVTFYKAVISTEYWKELDNGLPLDQSILIKRWPQKNGLRTGLDITDPNERQEVLLALAKIRQFILQDASYIKNCRGKNGVVMVNDSDLQLISNDIYVKLLSLNKQKAFHKYEQKQRETYLGKT</sequence>
<dbReference type="VEuPathDB" id="FungiDB:RhiirA1_400840"/>
<dbReference type="EMBL" id="LLXJ01000859">
    <property type="protein sequence ID" value="PKC05602.1"/>
    <property type="molecule type" value="Genomic_DNA"/>
</dbReference>
<accession>A0A2N0PFL8</accession>
<dbReference type="VEuPathDB" id="FungiDB:RhiirFUN_025056"/>
<evidence type="ECO:0000313" key="2">
    <source>
        <dbReference type="Proteomes" id="UP000232722"/>
    </source>
</evidence>
<dbReference type="VEuPathDB" id="FungiDB:FUN_025655"/>
<proteinExistence type="predicted"/>
<name>A0A2N0PFL8_9GLOM</name>
<dbReference type="AlphaFoldDB" id="A0A2N0PFL8"/>
<evidence type="ECO:0000313" key="1">
    <source>
        <dbReference type="EMBL" id="PKC05602.1"/>
    </source>
</evidence>
<reference evidence="1 2" key="1">
    <citation type="submission" date="2016-04" db="EMBL/GenBank/DDBJ databases">
        <title>Genome analyses suggest a sexual origin of heterokaryosis in a supposedly ancient asexual fungus.</title>
        <authorList>
            <person name="Ropars J."/>
            <person name="Sedzielewska K."/>
            <person name="Noel J."/>
            <person name="Charron P."/>
            <person name="Farinelli L."/>
            <person name="Marton T."/>
            <person name="Kruger M."/>
            <person name="Pelin A."/>
            <person name="Brachmann A."/>
            <person name="Corradi N."/>
        </authorList>
    </citation>
    <scope>NUCLEOTIDE SEQUENCE [LARGE SCALE GENOMIC DNA]</scope>
    <source>
        <strain evidence="1 2">A5</strain>
    </source>
</reference>